<protein>
    <submittedName>
        <fullName evidence="2">Uncharacterized protein</fullName>
    </submittedName>
</protein>
<gene>
    <name evidence="2" type="ORF">PNV70_01365</name>
</gene>
<feature type="transmembrane region" description="Helical" evidence="1">
    <location>
        <begin position="80"/>
        <end position="99"/>
    </location>
</feature>
<feature type="transmembrane region" description="Helical" evidence="1">
    <location>
        <begin position="12"/>
        <end position="31"/>
    </location>
</feature>
<comment type="caution">
    <text evidence="2">The sequence shown here is derived from an EMBL/GenBank/DDBJ whole genome shotgun (WGS) entry which is preliminary data.</text>
</comment>
<proteinExistence type="predicted"/>
<feature type="transmembrane region" description="Helical" evidence="1">
    <location>
        <begin position="37"/>
        <end position="59"/>
    </location>
</feature>
<keyword evidence="1" id="KW-0812">Transmembrane</keyword>
<dbReference type="AlphaFoldDB" id="A0AAW6DUQ7"/>
<accession>A0AAW6DUQ7</accession>
<reference evidence="2" key="1">
    <citation type="submission" date="2023-01" db="EMBL/GenBank/DDBJ databases">
        <title>Human gut microbiome strain richness.</title>
        <authorList>
            <person name="Chen-Liaw A."/>
        </authorList>
    </citation>
    <scope>NUCLEOTIDE SEQUENCE</scope>
    <source>
        <strain evidence="2">D59st1_B8_D59t2_181005</strain>
    </source>
</reference>
<evidence type="ECO:0000256" key="1">
    <source>
        <dbReference type="SAM" id="Phobius"/>
    </source>
</evidence>
<organism evidence="2 3">
    <name type="scientific">Ruminococcus bicirculans</name>
    <name type="common">ex Wegman et al. 2014</name>
    <dbReference type="NCBI Taxonomy" id="1160721"/>
    <lineage>
        <taxon>Bacteria</taxon>
        <taxon>Bacillati</taxon>
        <taxon>Bacillota</taxon>
        <taxon>Clostridia</taxon>
        <taxon>Eubacteriales</taxon>
        <taxon>Oscillospiraceae</taxon>
        <taxon>Ruminococcus</taxon>
    </lineage>
</organism>
<keyword evidence="1" id="KW-1133">Transmembrane helix</keyword>
<evidence type="ECO:0000313" key="3">
    <source>
        <dbReference type="Proteomes" id="UP001211421"/>
    </source>
</evidence>
<sequence length="102" mass="11775">MKHNYEFVNFKLLMLSLFVFAGIITGIRVAFETNSEMQIKIFISWFFVKALIILANINYIKKSFHKLSDHGDSCFSQIEMLRNTYIIGCAVTAIVLLVFCKI</sequence>
<name>A0AAW6DUQ7_9FIRM</name>
<keyword evidence="1" id="KW-0472">Membrane</keyword>
<dbReference type="EMBL" id="JAQMLS010000001">
    <property type="protein sequence ID" value="MDB8740713.1"/>
    <property type="molecule type" value="Genomic_DNA"/>
</dbReference>
<evidence type="ECO:0000313" key="2">
    <source>
        <dbReference type="EMBL" id="MDB8740713.1"/>
    </source>
</evidence>
<dbReference type="Proteomes" id="UP001211421">
    <property type="component" value="Unassembled WGS sequence"/>
</dbReference>